<dbReference type="Gene3D" id="1.10.275.10">
    <property type="entry name" value="Fumarase/aspartase (N-terminal domain)"/>
    <property type="match status" value="1"/>
</dbReference>
<dbReference type="STRING" id="7102.A0A2A4K5R0"/>
<sequence length="489" mass="55291">MSMSLSSPLKRKKRNPKKDRYQLWGGCFEEEPSSVLRRLNDSLSVDARLFREDIQGSRGWAAELHRSGHLTEEDNKAIQNGLDMVEKDVEEEILKNGRLKDPEEDIHSVVERRLFERAGTAALRLHTARSRNDQSATDTRLWMLGSLPKLHAALKELIKVLVNRASNEIDIIAPGYTHLQRAQPVRWSHFLLSHAWVLRDDVTRLEEQKSRLSRCPLGSGAIAGCALPIDRMRLADSLGFEDVTPNSMFAVSSRDHLVEFFNWASLCALHLSRLAEDLIIYSTQEFGFVRFSDQFSTGSSLMPQKRNPDGLELIRGAAGLLLGDAFGFSCVMKGLPSTYNKDLQSDKELLFRTYDRLVDCLKVAAGTIATMEINKKKALSCLDTDMLATDIAHALVRNGFPFRQAHHVVGSILRRASALGVDLKNLPYEEYYKICPEFKSEEELQSIFSWETSVEQYTSLGGTSREAVNHQLGILRSWLESTQFTCTKW</sequence>
<proteinExistence type="inferred from homology"/>
<gene>
    <name evidence="4" type="ORF">B5V51_1457</name>
</gene>
<evidence type="ECO:0000256" key="1">
    <source>
        <dbReference type="ARBA" id="ARBA00010755"/>
    </source>
</evidence>
<dbReference type="PRINTS" id="PR00145">
    <property type="entry name" value="ARGSUCLYASE"/>
</dbReference>
<dbReference type="GO" id="GO:0005829">
    <property type="term" value="C:cytosol"/>
    <property type="evidence" value="ECO:0007669"/>
    <property type="project" value="TreeGrafter"/>
</dbReference>
<feature type="domain" description="Argininosuccinate lyase C-terminal" evidence="3">
    <location>
        <begin position="386"/>
        <end position="455"/>
    </location>
</feature>
<dbReference type="InterPro" id="IPR024083">
    <property type="entry name" value="Fumarase/histidase_N"/>
</dbReference>
<dbReference type="InterPro" id="IPR000362">
    <property type="entry name" value="Fumarate_lyase_fam"/>
</dbReference>
<feature type="domain" description="Fumarate lyase N-terminal" evidence="2">
    <location>
        <begin position="33"/>
        <end position="320"/>
    </location>
</feature>
<protein>
    <recommendedName>
        <fullName evidence="5">Argininosuccinate lyase</fullName>
    </recommendedName>
</protein>
<dbReference type="GO" id="GO:0042450">
    <property type="term" value="P:L-arginine biosynthetic process via ornithine"/>
    <property type="evidence" value="ECO:0007669"/>
    <property type="project" value="InterPro"/>
</dbReference>
<dbReference type="EMBL" id="NWSH01000130">
    <property type="protein sequence ID" value="PCG79254.1"/>
    <property type="molecule type" value="Genomic_DNA"/>
</dbReference>
<reference evidence="4" key="1">
    <citation type="submission" date="2017-09" db="EMBL/GenBank/DDBJ databases">
        <title>Contemporary evolution of a Lepidopteran species, Heliothis virescens, in response to modern agricultural practices.</title>
        <authorList>
            <person name="Fritz M.L."/>
            <person name="Deyonke A.M."/>
            <person name="Papanicolaou A."/>
            <person name="Micinski S."/>
            <person name="Westbrook J."/>
            <person name="Gould F."/>
        </authorList>
    </citation>
    <scope>NUCLEOTIDE SEQUENCE [LARGE SCALE GENOMIC DNA]</scope>
    <source>
        <strain evidence="4">HvINT-</strain>
        <tissue evidence="4">Whole body</tissue>
    </source>
</reference>
<dbReference type="PANTHER" id="PTHR43814">
    <property type="entry name" value="ARGININOSUCCINATE LYASE"/>
    <property type="match status" value="1"/>
</dbReference>
<dbReference type="CDD" id="cd01359">
    <property type="entry name" value="Argininosuccinate_lyase"/>
    <property type="match status" value="1"/>
</dbReference>
<evidence type="ECO:0000259" key="2">
    <source>
        <dbReference type="Pfam" id="PF00206"/>
    </source>
</evidence>
<name>A0A2A4K5R0_HELVI</name>
<dbReference type="PRINTS" id="PR00149">
    <property type="entry name" value="FUMRATELYASE"/>
</dbReference>
<dbReference type="SUPFAM" id="SSF48557">
    <property type="entry name" value="L-aspartase-like"/>
    <property type="match status" value="1"/>
</dbReference>
<dbReference type="InterPro" id="IPR020557">
    <property type="entry name" value="Fumarate_lyase_CS"/>
</dbReference>
<dbReference type="GO" id="GO:0004056">
    <property type="term" value="F:argininosuccinate lyase activity"/>
    <property type="evidence" value="ECO:0007669"/>
    <property type="project" value="InterPro"/>
</dbReference>
<dbReference type="InterPro" id="IPR009049">
    <property type="entry name" value="Argininosuccinate_lyase"/>
</dbReference>
<dbReference type="FunFam" id="1.20.200.10:FF:000015">
    <property type="entry name" value="argininosuccinate lyase isoform X2"/>
    <property type="match status" value="1"/>
</dbReference>
<organism evidence="4">
    <name type="scientific">Heliothis virescens</name>
    <name type="common">Tobacco budworm moth</name>
    <dbReference type="NCBI Taxonomy" id="7102"/>
    <lineage>
        <taxon>Eukaryota</taxon>
        <taxon>Metazoa</taxon>
        <taxon>Ecdysozoa</taxon>
        <taxon>Arthropoda</taxon>
        <taxon>Hexapoda</taxon>
        <taxon>Insecta</taxon>
        <taxon>Pterygota</taxon>
        <taxon>Neoptera</taxon>
        <taxon>Endopterygota</taxon>
        <taxon>Lepidoptera</taxon>
        <taxon>Glossata</taxon>
        <taxon>Ditrysia</taxon>
        <taxon>Noctuoidea</taxon>
        <taxon>Noctuidae</taxon>
        <taxon>Heliothinae</taxon>
        <taxon>Heliothis</taxon>
    </lineage>
</organism>
<evidence type="ECO:0000313" key="4">
    <source>
        <dbReference type="EMBL" id="PCG79254.1"/>
    </source>
</evidence>
<dbReference type="Pfam" id="PF00206">
    <property type="entry name" value="Lyase_1"/>
    <property type="match status" value="1"/>
</dbReference>
<dbReference type="HAMAP" id="MF_00006">
    <property type="entry name" value="Arg_succ_lyase"/>
    <property type="match status" value="1"/>
</dbReference>
<dbReference type="PROSITE" id="PS00163">
    <property type="entry name" value="FUMARATE_LYASES"/>
    <property type="match status" value="1"/>
</dbReference>
<comment type="similarity">
    <text evidence="1">Belongs to the lyase 1 family. Argininosuccinate lyase subfamily.</text>
</comment>
<dbReference type="Gene3D" id="1.20.200.10">
    <property type="entry name" value="Fumarase/aspartase (Central domain)"/>
    <property type="match status" value="1"/>
</dbReference>
<evidence type="ECO:0008006" key="5">
    <source>
        <dbReference type="Google" id="ProtNLM"/>
    </source>
</evidence>
<dbReference type="AlphaFoldDB" id="A0A2A4K5R0"/>
<evidence type="ECO:0000259" key="3">
    <source>
        <dbReference type="Pfam" id="PF14698"/>
    </source>
</evidence>
<dbReference type="FunFam" id="1.10.40.30:FF:000001">
    <property type="entry name" value="Argininosuccinate lyase"/>
    <property type="match status" value="1"/>
</dbReference>
<dbReference type="InterPro" id="IPR008948">
    <property type="entry name" value="L-Aspartase-like"/>
</dbReference>
<dbReference type="PANTHER" id="PTHR43814:SF1">
    <property type="entry name" value="ARGININOSUCCINATE LYASE"/>
    <property type="match status" value="1"/>
</dbReference>
<dbReference type="InterPro" id="IPR022761">
    <property type="entry name" value="Fumarate_lyase_N"/>
</dbReference>
<dbReference type="Gene3D" id="1.10.40.30">
    <property type="entry name" value="Fumarase/aspartase (C-terminal domain)"/>
    <property type="match status" value="1"/>
</dbReference>
<accession>A0A2A4K5R0</accession>
<dbReference type="InterPro" id="IPR029419">
    <property type="entry name" value="Arg_succ_lyase_C"/>
</dbReference>
<dbReference type="Pfam" id="PF14698">
    <property type="entry name" value="ASL_C2"/>
    <property type="match status" value="1"/>
</dbReference>
<comment type="caution">
    <text evidence="4">The sequence shown here is derived from an EMBL/GenBank/DDBJ whole genome shotgun (WGS) entry which is preliminary data.</text>
</comment>
<dbReference type="NCBIfam" id="TIGR00838">
    <property type="entry name" value="argH"/>
    <property type="match status" value="1"/>
</dbReference>